<comment type="caution">
    <text evidence="1">The sequence shown here is derived from an EMBL/GenBank/DDBJ whole genome shotgun (WGS) entry which is preliminary data.</text>
</comment>
<proteinExistence type="predicted"/>
<name>A0A4S4M1M3_9APHY</name>
<sequence length="121" mass="13812">MSYPNTRFPLPLLQPGHGDMVIAIKVLLTNLTLEQFERFFAANPDSPHLRNSVMSIRECDTNLFAIQQNIHQLEQMIGELQIQKGRLCSAVNRCVDVLVTIDREHPLQLLHRLPQLCALTL</sequence>
<gene>
    <name evidence="1" type="ORF">EUX98_g8997</name>
</gene>
<reference evidence="1 2" key="1">
    <citation type="submission" date="2019-02" db="EMBL/GenBank/DDBJ databases">
        <title>Genome sequencing of the rare red list fungi Antrodiella citrinella (Flaviporus citrinellus).</title>
        <authorList>
            <person name="Buettner E."/>
            <person name="Kellner H."/>
        </authorList>
    </citation>
    <scope>NUCLEOTIDE SEQUENCE [LARGE SCALE GENOMIC DNA]</scope>
    <source>
        <strain evidence="1 2">DSM 108506</strain>
    </source>
</reference>
<keyword evidence="2" id="KW-1185">Reference proteome</keyword>
<organism evidence="1 2">
    <name type="scientific">Antrodiella citrinella</name>
    <dbReference type="NCBI Taxonomy" id="2447956"/>
    <lineage>
        <taxon>Eukaryota</taxon>
        <taxon>Fungi</taxon>
        <taxon>Dikarya</taxon>
        <taxon>Basidiomycota</taxon>
        <taxon>Agaricomycotina</taxon>
        <taxon>Agaricomycetes</taxon>
        <taxon>Polyporales</taxon>
        <taxon>Steccherinaceae</taxon>
        <taxon>Antrodiella</taxon>
    </lineage>
</organism>
<dbReference type="Proteomes" id="UP000308730">
    <property type="component" value="Unassembled WGS sequence"/>
</dbReference>
<evidence type="ECO:0000313" key="1">
    <source>
        <dbReference type="EMBL" id="THH18218.1"/>
    </source>
</evidence>
<evidence type="ECO:0000313" key="2">
    <source>
        <dbReference type="Proteomes" id="UP000308730"/>
    </source>
</evidence>
<dbReference type="AlphaFoldDB" id="A0A4S4M1M3"/>
<protein>
    <submittedName>
        <fullName evidence="1">Uncharacterized protein</fullName>
    </submittedName>
</protein>
<accession>A0A4S4M1M3</accession>
<dbReference type="EMBL" id="SGPM01000604">
    <property type="protein sequence ID" value="THH18218.1"/>
    <property type="molecule type" value="Genomic_DNA"/>
</dbReference>